<dbReference type="InterPro" id="IPR035965">
    <property type="entry name" value="PAS-like_dom_sf"/>
</dbReference>
<feature type="transmembrane region" description="Helical" evidence="2">
    <location>
        <begin position="1064"/>
        <end position="1088"/>
    </location>
</feature>
<keyword evidence="2" id="KW-0812">Transmembrane</keyword>
<gene>
    <name evidence="3" type="ORF">FGO68_gene17348</name>
</gene>
<dbReference type="SUPFAM" id="SSF55785">
    <property type="entry name" value="PYP-like sensor domain (PAS domain)"/>
    <property type="match status" value="1"/>
</dbReference>
<keyword evidence="2" id="KW-0472">Membrane</keyword>
<evidence type="ECO:0000313" key="3">
    <source>
        <dbReference type="EMBL" id="TNV87759.1"/>
    </source>
</evidence>
<dbReference type="InterPro" id="IPR052994">
    <property type="entry name" value="Tiny_macrocysts_regulators"/>
</dbReference>
<feature type="transmembrane region" description="Helical" evidence="2">
    <location>
        <begin position="20"/>
        <end position="40"/>
    </location>
</feature>
<keyword evidence="2" id="KW-1133">Transmembrane helix</keyword>
<dbReference type="OrthoDB" id="326691at2759"/>
<dbReference type="Gene3D" id="3.30.450.20">
    <property type="entry name" value="PAS domain"/>
    <property type="match status" value="1"/>
</dbReference>
<feature type="region of interest" description="Disordered" evidence="1">
    <location>
        <begin position="317"/>
        <end position="338"/>
    </location>
</feature>
<name>A0A8J8P888_HALGN</name>
<sequence length="1432" mass="163472">MFKLLLVITFKLRDVSFVLIYSLAAVTAVVCGYRLYLLLLKSHMFDDTVYRISILFDFGIIHLLFFFILTAVNQGQDYYLVFVVCFLPITCISGFFVKERCKKIWLSQLMNDTMQSEGEQLLCFLYLIFLYTQETDDSWQQLIRLQQLHYTRCEQFFNSIEKKMLANLQVVRVKQRLKLEQDAIDNAEFLEGEALLKHDDTIGEKSNHHRQSYREIVHAQSQGVIGGKKDGVMENQLRKSLLEQNSLNGERRGTVFAGMENGVNPDEIELEIQDLTGRIGLTQAIPNSKARSEYENVISDAAPGPKTEQVIKTYPTKMTPKRNYDGGIGNPRRSSKYQNQHSIKQFESGYIKGKGKDGKAPKTVTSNNMSELFSSSQDEIAIRLGKEGSHKRQGFQAKAFDIEIKKDLLRKLVRHYFNSHLLDDQQMGFQLKLVKIYFTYKILKNHYLAHFLLFSYQEDEDSEGNNFIISNQRLLNQRYIDELISIRQLQEVETNRNLLGQVNLLGLLRVNQLLVEFDNQLERISNEILDFWENLVNSRETVQIFTQGIKISDYLKEVQTLLSEIQEKQSDSESKIYLQMAQFYGQVVFKSFESMQMLDKARIAIQVKKLSKMTQERSGGGEGGSGQGNSNDNQEKCLLMAHISLKKPMKITFINKAALKMLQYSMNEALQLSINNIMPRAISEMHAKFLDQFMLTGKTRMLTTKREIFIKQRCGNVVPVFTYLFVNNMSRKHMILMFEPNTQFKVFDDPQHNNYYSFLLASKDFKLGELSQTFDKVTGVTNSLLSQRQEELDRQLQCDDLIRMHSQDYDLQQLDDFIHEGAEAEVTFKIENQRYQMTVDSYNEEYNQEYQIMAMKAAYMQGVISSEFPTKQHADFSEQVQVAIRGSKDIQNVLASAIGEPTEYSKKQQTEKFEKQSSYIYNASSILTPVFIMKVITLPFIDGMFELKLLAFRRKYNCFITGTGEYFQPQTGKELSLQDKGMSNGMYGISNDFRMVSGAQNSQSEGQLLGAMGTNEDSIEDHNYYDLASRSSTGSFSSQSTTVSVFSTYTQQVNSNVTPKTLKFILNMVLIIILVMIVASSLILSISMGNLSRAEISIEVNKHSFEAIDGMTTIRLLLRSLANIYQGYQLRRGEYMADRSTHYEAMILDINEQMRDDANFVANMADGSLLEISQNIQCGFLSAAGNEFIMNQSLSQGVNLLVSKVQDVIKATDREQIIGKSLLPFLNFGGLTIGGNKTAAYIKSSTFPSERDAYFVLNNTNGDLHYKLKSFGTIFSQQKIDEINSNVTYLSGMALGVIAVILLSGFLVIPLFGKIQNRILELMKLFFAIDIKIKKSTIERIEAFQRQYFKGAKDEKYRAASVSSFDEIESQNVERVDIQQSMTGRRLSKKPAPEKSSLALPSTAFKESIASPNKKFKAGQKVIFYPSQCQKS</sequence>
<evidence type="ECO:0000313" key="4">
    <source>
        <dbReference type="Proteomes" id="UP000785679"/>
    </source>
</evidence>
<organism evidence="3 4">
    <name type="scientific">Halteria grandinella</name>
    <dbReference type="NCBI Taxonomy" id="5974"/>
    <lineage>
        <taxon>Eukaryota</taxon>
        <taxon>Sar</taxon>
        <taxon>Alveolata</taxon>
        <taxon>Ciliophora</taxon>
        <taxon>Intramacronucleata</taxon>
        <taxon>Spirotrichea</taxon>
        <taxon>Stichotrichia</taxon>
        <taxon>Sporadotrichida</taxon>
        <taxon>Halteriidae</taxon>
        <taxon>Halteria</taxon>
    </lineage>
</organism>
<feature type="transmembrane region" description="Helical" evidence="2">
    <location>
        <begin position="52"/>
        <end position="72"/>
    </location>
</feature>
<dbReference type="PANTHER" id="PTHR31600">
    <property type="entry name" value="TINY MACROCYSTS PROTEIN B-RELATED"/>
    <property type="match status" value="1"/>
</dbReference>
<comment type="caution">
    <text evidence="3">The sequence shown here is derived from an EMBL/GenBank/DDBJ whole genome shotgun (WGS) entry which is preliminary data.</text>
</comment>
<dbReference type="PANTHER" id="PTHR31600:SF2">
    <property type="entry name" value="GAMETE ENRICHED GENE 10 PROTEIN-RELATED"/>
    <property type="match status" value="1"/>
</dbReference>
<evidence type="ECO:0000256" key="1">
    <source>
        <dbReference type="SAM" id="MobiDB-lite"/>
    </source>
</evidence>
<feature type="transmembrane region" description="Helical" evidence="2">
    <location>
        <begin position="78"/>
        <end position="97"/>
    </location>
</feature>
<evidence type="ECO:0000256" key="2">
    <source>
        <dbReference type="SAM" id="Phobius"/>
    </source>
</evidence>
<dbReference type="Proteomes" id="UP000785679">
    <property type="component" value="Unassembled WGS sequence"/>
</dbReference>
<dbReference type="EMBL" id="RRYP01000240">
    <property type="protein sequence ID" value="TNV87759.1"/>
    <property type="molecule type" value="Genomic_DNA"/>
</dbReference>
<protein>
    <submittedName>
        <fullName evidence="3">Uncharacterized protein</fullName>
    </submittedName>
</protein>
<keyword evidence="4" id="KW-1185">Reference proteome</keyword>
<proteinExistence type="predicted"/>
<accession>A0A8J8P888</accession>
<reference evidence="3" key="1">
    <citation type="submission" date="2019-06" db="EMBL/GenBank/DDBJ databases">
        <authorList>
            <person name="Zheng W."/>
        </authorList>
    </citation>
    <scope>NUCLEOTIDE SEQUENCE</scope>
    <source>
        <strain evidence="3">QDHG01</strain>
    </source>
</reference>
<feature type="transmembrane region" description="Helical" evidence="2">
    <location>
        <begin position="1289"/>
        <end position="1313"/>
    </location>
</feature>